<dbReference type="Pfam" id="PF17764">
    <property type="entry name" value="PriA_3primeBD"/>
    <property type="match status" value="1"/>
</dbReference>
<dbReference type="GO" id="GO:0006302">
    <property type="term" value="P:double-strand break repair"/>
    <property type="evidence" value="ECO:0007669"/>
    <property type="project" value="TreeGrafter"/>
</dbReference>
<dbReference type="GO" id="GO:0003677">
    <property type="term" value="F:DNA binding"/>
    <property type="evidence" value="ECO:0007669"/>
    <property type="project" value="UniProtKB-KW"/>
</dbReference>
<accession>A0A1F5ECA1</accession>
<feature type="domain" description="Primosomal protein N' 3' DNA-binding" evidence="4">
    <location>
        <begin position="6"/>
        <end position="104"/>
    </location>
</feature>
<evidence type="ECO:0000256" key="2">
    <source>
        <dbReference type="ARBA" id="ARBA00022840"/>
    </source>
</evidence>
<dbReference type="STRING" id="1797471.A3A71_02975"/>
<dbReference type="PANTHER" id="PTHR30580">
    <property type="entry name" value="PRIMOSOMAL PROTEIN N"/>
    <property type="match status" value="1"/>
</dbReference>
<name>A0A1F5ECA1_9BACT</name>
<keyword evidence="1" id="KW-0547">Nucleotide-binding</keyword>
<dbReference type="InterPro" id="IPR041222">
    <property type="entry name" value="PriA_3primeBD"/>
</dbReference>
<dbReference type="PANTHER" id="PTHR30580:SF0">
    <property type="entry name" value="PRIMOSOMAL PROTEIN N"/>
    <property type="match status" value="1"/>
</dbReference>
<proteinExistence type="predicted"/>
<gene>
    <name evidence="5" type="ORF">A3A71_02975</name>
</gene>
<evidence type="ECO:0000256" key="1">
    <source>
        <dbReference type="ARBA" id="ARBA00022741"/>
    </source>
</evidence>
<dbReference type="EMBL" id="MEZX01000002">
    <property type="protein sequence ID" value="OGD64981.1"/>
    <property type="molecule type" value="Genomic_DNA"/>
</dbReference>
<dbReference type="GO" id="GO:0043138">
    <property type="term" value="F:3'-5' DNA helicase activity"/>
    <property type="evidence" value="ECO:0007669"/>
    <property type="project" value="TreeGrafter"/>
</dbReference>
<dbReference type="AlphaFoldDB" id="A0A1F5ECA1"/>
<keyword evidence="3" id="KW-0238">DNA-binding</keyword>
<comment type="caution">
    <text evidence="5">The sequence shown here is derived from an EMBL/GenBank/DDBJ whole genome shotgun (WGS) entry which is preliminary data.</text>
</comment>
<keyword evidence="2" id="KW-0067">ATP-binding</keyword>
<dbReference type="Proteomes" id="UP000177481">
    <property type="component" value="Unassembled WGS sequence"/>
</dbReference>
<evidence type="ECO:0000313" key="6">
    <source>
        <dbReference type="Proteomes" id="UP000177481"/>
    </source>
</evidence>
<dbReference type="GO" id="GO:0005524">
    <property type="term" value="F:ATP binding"/>
    <property type="evidence" value="ECO:0007669"/>
    <property type="project" value="UniProtKB-KW"/>
</dbReference>
<reference evidence="5 6" key="1">
    <citation type="journal article" date="2016" name="Nat. Commun.">
        <title>Thousands of microbial genomes shed light on interconnected biogeochemical processes in an aquifer system.</title>
        <authorList>
            <person name="Anantharaman K."/>
            <person name="Brown C.T."/>
            <person name="Hug L.A."/>
            <person name="Sharon I."/>
            <person name="Castelle C.J."/>
            <person name="Probst A.J."/>
            <person name="Thomas B.C."/>
            <person name="Singh A."/>
            <person name="Wilkins M.J."/>
            <person name="Karaoz U."/>
            <person name="Brodie E.L."/>
            <person name="Williams K.H."/>
            <person name="Hubbard S.S."/>
            <person name="Banfield J.F."/>
        </authorList>
    </citation>
    <scope>NUCLEOTIDE SEQUENCE [LARGE SCALE GENOMIC DNA]</scope>
</reference>
<evidence type="ECO:0000313" key="5">
    <source>
        <dbReference type="EMBL" id="OGD64981.1"/>
    </source>
</evidence>
<organism evidence="5 6">
    <name type="scientific">Candidatus Berkelbacteria bacterium RIFCSPLOWO2_01_FULL_50_28</name>
    <dbReference type="NCBI Taxonomy" id="1797471"/>
    <lineage>
        <taxon>Bacteria</taxon>
        <taxon>Candidatus Berkelbacteria</taxon>
    </lineage>
</organism>
<evidence type="ECO:0000259" key="4">
    <source>
        <dbReference type="Pfam" id="PF17764"/>
    </source>
</evidence>
<dbReference type="Gene3D" id="3.40.1440.60">
    <property type="entry name" value="PriA, 3(prime) DNA-binding domain"/>
    <property type="match status" value="1"/>
</dbReference>
<sequence length="565" mass="63011">MLYAQVIVKKKTQVEELSYSVPARIIPYIRVGSLVSVPLRHKNVKAVVVKFVRSVPHELKDKIREILSIDKKTLPLTEERIRVIEELALKTGSTVAEIAFHALPTTAKTLQVQPEGQAFRFGMRKVIVIQGTLCWRCEQYRKLLAKYGEKRNFVFVFAKGQFADAFKASNASENGRAIVSTLRDIFAPLNRGDFLVVDQPYHAGSTFSQRPYLSARQIAAIRGEVEGINVIFGDNLLPIEDYPQVQRGFWKLLAQKTVLKPLFVSDRRGSRELIMPSVLQRLEKLIANGERGLALVMSRGWAQALVCGECGYVFTCDNCGRTSSLNAEKLQCRYCATVRDWPKACPKCRSAILRAVGEGVSQFANLLQKAFPGARVAMLSADAPEIDLKADILVATEKIFSFPDVNFDESFILSADRPLSGAKLGGIGDLLGHALELQANSKRVSVQTYSPDHPVWGFASTGKFNSYYEMGLENRRLLRLPPFGSVITFVGFGRHTESLLKEATGIGEKLSKVLSNVEISFAEITDRTGQNYRAEFTVLLPTRPSPKTLHLIRAQLPMSWSPRLF</sequence>
<dbReference type="GO" id="GO:0006310">
    <property type="term" value="P:DNA recombination"/>
    <property type="evidence" value="ECO:0007669"/>
    <property type="project" value="TreeGrafter"/>
</dbReference>
<protein>
    <recommendedName>
        <fullName evidence="4">Primosomal protein N' 3' DNA-binding domain-containing protein</fullName>
    </recommendedName>
</protein>
<evidence type="ECO:0000256" key="3">
    <source>
        <dbReference type="ARBA" id="ARBA00023125"/>
    </source>
</evidence>
<dbReference type="GO" id="GO:0006270">
    <property type="term" value="P:DNA replication initiation"/>
    <property type="evidence" value="ECO:0007669"/>
    <property type="project" value="TreeGrafter"/>
</dbReference>
<dbReference type="InterPro" id="IPR042115">
    <property type="entry name" value="PriA_3primeBD_sf"/>
</dbReference>